<name>A0AAJ1CH54_9BACT</name>
<proteinExistence type="predicted"/>
<dbReference type="AlphaFoldDB" id="A0AAJ1CH54"/>
<organism evidence="1 2">
    <name type="scientific">Alistipes onderdonkii</name>
    <dbReference type="NCBI Taxonomy" id="328813"/>
    <lineage>
        <taxon>Bacteria</taxon>
        <taxon>Pseudomonadati</taxon>
        <taxon>Bacteroidota</taxon>
        <taxon>Bacteroidia</taxon>
        <taxon>Bacteroidales</taxon>
        <taxon>Rikenellaceae</taxon>
        <taxon>Alistipes</taxon>
    </lineage>
</organism>
<reference evidence="1" key="1">
    <citation type="submission" date="2022-06" db="EMBL/GenBank/DDBJ databases">
        <title>Isolation of gut microbiota from human fecal samples.</title>
        <authorList>
            <person name="Pamer E.G."/>
            <person name="Barat B."/>
            <person name="Waligurski E."/>
            <person name="Medina S."/>
            <person name="Paddock L."/>
            <person name="Mostad J."/>
        </authorList>
    </citation>
    <scope>NUCLEOTIDE SEQUENCE</scope>
    <source>
        <strain evidence="1">DFI.6.22</strain>
    </source>
</reference>
<feature type="non-terminal residue" evidence="1">
    <location>
        <position position="1"/>
    </location>
</feature>
<protein>
    <submittedName>
        <fullName evidence="1">Uncharacterized protein</fullName>
    </submittedName>
</protein>
<dbReference type="Proteomes" id="UP001205035">
    <property type="component" value="Unassembled WGS sequence"/>
</dbReference>
<sequence>FVMLIEKPASWSCFSTEALLVDKKRIDVGVVVGDRCVERHRDSVVSGDDFQRTPEIGFLHVHLKVSLMIIGYGT</sequence>
<comment type="caution">
    <text evidence="1">The sequence shown here is derived from an EMBL/GenBank/DDBJ whole genome shotgun (WGS) entry which is preliminary data.</text>
</comment>
<evidence type="ECO:0000313" key="1">
    <source>
        <dbReference type="EMBL" id="MCQ5084174.1"/>
    </source>
</evidence>
<accession>A0AAJ1CH54</accession>
<dbReference type="EMBL" id="JANGBQ010000053">
    <property type="protein sequence ID" value="MCQ5084174.1"/>
    <property type="molecule type" value="Genomic_DNA"/>
</dbReference>
<dbReference type="RefSeq" id="WP_256166641.1">
    <property type="nucleotide sequence ID" value="NZ_JANGBQ010000053.1"/>
</dbReference>
<evidence type="ECO:0000313" key="2">
    <source>
        <dbReference type="Proteomes" id="UP001205035"/>
    </source>
</evidence>
<gene>
    <name evidence="1" type="ORF">NE651_14925</name>
</gene>